<evidence type="ECO:0000313" key="3">
    <source>
        <dbReference type="Proteomes" id="UP000193396"/>
    </source>
</evidence>
<dbReference type="AlphaFoldDB" id="A0A1Y2L996"/>
<gene>
    <name evidence="2" type="ORF">TALK_15415</name>
</gene>
<organism evidence="2 3">
    <name type="scientific">Thalassospira alkalitolerans</name>
    <dbReference type="NCBI Taxonomy" id="1293890"/>
    <lineage>
        <taxon>Bacteria</taxon>
        <taxon>Pseudomonadati</taxon>
        <taxon>Pseudomonadota</taxon>
        <taxon>Alphaproteobacteria</taxon>
        <taxon>Rhodospirillales</taxon>
        <taxon>Thalassospiraceae</taxon>
        <taxon>Thalassospira</taxon>
    </lineage>
</organism>
<keyword evidence="1" id="KW-1133">Transmembrane helix</keyword>
<keyword evidence="1" id="KW-0812">Transmembrane</keyword>
<dbReference type="EMBL" id="JFKB01000010">
    <property type="protein sequence ID" value="OSQ46947.1"/>
    <property type="molecule type" value="Genomic_DNA"/>
</dbReference>
<accession>A0A1Y2L996</accession>
<name>A0A1Y2L996_9PROT</name>
<evidence type="ECO:0000256" key="1">
    <source>
        <dbReference type="SAM" id="Phobius"/>
    </source>
</evidence>
<sequence>MQSEPPTYLTQAIFEFLRIAFSAQDFPHSSLVLNLLWLARPLAAAFLRNIALALFLEFMELIQVFLWEMPRQIARIMQDATYGNLVVTWYKIKHKMTRSLHIGRSPLTA</sequence>
<protein>
    <submittedName>
        <fullName evidence="2">Uncharacterized protein</fullName>
    </submittedName>
</protein>
<feature type="transmembrane region" description="Helical" evidence="1">
    <location>
        <begin position="46"/>
        <end position="67"/>
    </location>
</feature>
<proteinExistence type="predicted"/>
<keyword evidence="3" id="KW-1185">Reference proteome</keyword>
<comment type="caution">
    <text evidence="2">The sequence shown here is derived from an EMBL/GenBank/DDBJ whole genome shotgun (WGS) entry which is preliminary data.</text>
</comment>
<dbReference type="Proteomes" id="UP000193396">
    <property type="component" value="Unassembled WGS sequence"/>
</dbReference>
<reference evidence="2 3" key="1">
    <citation type="submission" date="2014-03" db="EMBL/GenBank/DDBJ databases">
        <title>The draft genome sequence of Thalassospira alkalitolerans JCM 18968.</title>
        <authorList>
            <person name="Lai Q."/>
            <person name="Shao Z."/>
        </authorList>
    </citation>
    <scope>NUCLEOTIDE SEQUENCE [LARGE SCALE GENOMIC DNA]</scope>
    <source>
        <strain evidence="2 3">JCM 18968</strain>
    </source>
</reference>
<evidence type="ECO:0000313" key="2">
    <source>
        <dbReference type="EMBL" id="OSQ46947.1"/>
    </source>
</evidence>
<keyword evidence="1" id="KW-0472">Membrane</keyword>